<evidence type="ECO:0000256" key="2">
    <source>
        <dbReference type="ARBA" id="ARBA00006962"/>
    </source>
</evidence>
<dbReference type="InterPro" id="IPR048097">
    <property type="entry name" value="Cps14G-like"/>
</dbReference>
<dbReference type="Gene3D" id="3.40.50.2000">
    <property type="entry name" value="Glycogen Phosphorylase B"/>
    <property type="match status" value="1"/>
</dbReference>
<proteinExistence type="inferred from homology"/>
<comment type="similarity">
    <text evidence="2">Belongs to the glycosyltransferase 28 family.</text>
</comment>
<organism evidence="7 8">
    <name type="scientific">Bacillus proteolyticus</name>
    <dbReference type="NCBI Taxonomy" id="2026192"/>
    <lineage>
        <taxon>Bacteria</taxon>
        <taxon>Bacillati</taxon>
        <taxon>Bacillota</taxon>
        <taxon>Bacilli</taxon>
        <taxon>Bacillales</taxon>
        <taxon>Bacillaceae</taxon>
        <taxon>Bacillus</taxon>
        <taxon>Bacillus cereus group</taxon>
    </lineage>
</organism>
<reference evidence="7 8" key="1">
    <citation type="journal article" date="2023" name="Proc. Natl. Acad. Sci. U.S.A.">
        <title>Bacterial tolerance to host-exuded specialized metabolites structures the maize root microbiome.</title>
        <authorList>
            <person name="Thoenen L."/>
            <person name="Giroud C."/>
            <person name="Kreuzer M."/>
            <person name="Waelchli J."/>
            <person name="Gfeller V."/>
            <person name="Deslandes-Herold G."/>
            <person name="Mateo P."/>
            <person name="Robert C.A.M."/>
            <person name="Ahrens C.H."/>
            <person name="Rubio-Somoza I."/>
            <person name="Bruggmann R."/>
            <person name="Erb M."/>
            <person name="Schlaeppi K."/>
        </authorList>
    </citation>
    <scope>NUCLEOTIDE SEQUENCE [LARGE SCALE GENOMIC DNA]</scope>
    <source>
        <strain evidence="7 8">LBA1-1-1.1</strain>
    </source>
</reference>
<keyword evidence="8" id="KW-1185">Reference proteome</keyword>
<dbReference type="EMBL" id="JBEGIE010000055">
    <property type="protein sequence ID" value="MEV4913522.1"/>
    <property type="molecule type" value="Genomic_DNA"/>
</dbReference>
<dbReference type="Proteomes" id="UP001552502">
    <property type="component" value="Unassembled WGS sequence"/>
</dbReference>
<keyword evidence="5" id="KW-0256">Endoplasmic reticulum</keyword>
<sequence length="158" mass="18108">MIFITVGTQKFQFNRLLKEIDELCSTGVIKEKVIAQVGYSTYVPTHFEVHKLLKPEEMDNYVENASLLISHGGTSSIFNGLKKKKKVIVIPRLKQFDEHVDDHQIEICNVLDKKGYVSVVWDIKKLGEEISDIHSETFNTYSFSEGELVNDIIKFISK</sequence>
<accession>A0ABV3IH93</accession>
<evidence type="ECO:0000259" key="6">
    <source>
        <dbReference type="Pfam" id="PF04101"/>
    </source>
</evidence>
<keyword evidence="4" id="KW-0808">Transferase</keyword>
<dbReference type="NCBIfam" id="NF041548">
    <property type="entry name" value="PssE"/>
    <property type="match status" value="1"/>
</dbReference>
<evidence type="ECO:0000256" key="1">
    <source>
        <dbReference type="ARBA" id="ARBA00004240"/>
    </source>
</evidence>
<evidence type="ECO:0000256" key="3">
    <source>
        <dbReference type="ARBA" id="ARBA00022676"/>
    </source>
</evidence>
<dbReference type="InterPro" id="IPR039042">
    <property type="entry name" value="Alg13-like"/>
</dbReference>
<evidence type="ECO:0000256" key="4">
    <source>
        <dbReference type="ARBA" id="ARBA00022679"/>
    </source>
</evidence>
<gene>
    <name evidence="7" type="ORF">MRBLBA1_004434</name>
</gene>
<keyword evidence="3" id="KW-0328">Glycosyltransferase</keyword>
<protein>
    <submittedName>
        <fullName evidence="7">Glycosyltransferase family 28</fullName>
    </submittedName>
</protein>
<dbReference type="InterPro" id="IPR007235">
    <property type="entry name" value="Glyco_trans_28_C"/>
</dbReference>
<comment type="subcellular location">
    <subcellularLocation>
        <location evidence="1">Endoplasmic reticulum</location>
    </subcellularLocation>
</comment>
<name>A0ABV3IH93_9BACI</name>
<dbReference type="PANTHER" id="PTHR12867">
    <property type="entry name" value="GLYCOSYL TRANSFERASE-RELATED"/>
    <property type="match status" value="1"/>
</dbReference>
<dbReference type="Pfam" id="PF04101">
    <property type="entry name" value="Glyco_tran_28_C"/>
    <property type="match status" value="1"/>
</dbReference>
<dbReference type="PANTHER" id="PTHR12867:SF6">
    <property type="entry name" value="N-ACETYLGLUCOSAMINYLDIPHOSPHODOLICHOL N-ACETYLGLUCOSAMINYLTRANSFERASE"/>
    <property type="match status" value="1"/>
</dbReference>
<evidence type="ECO:0000256" key="5">
    <source>
        <dbReference type="ARBA" id="ARBA00022824"/>
    </source>
</evidence>
<dbReference type="RefSeq" id="WP_180228671.1">
    <property type="nucleotide sequence ID" value="NZ_JBEGIE010000055.1"/>
</dbReference>
<feature type="domain" description="Glycosyl transferase family 28 C-terminal" evidence="6">
    <location>
        <begin position="1"/>
        <end position="137"/>
    </location>
</feature>
<dbReference type="SUPFAM" id="SSF53756">
    <property type="entry name" value="UDP-Glycosyltransferase/glycogen phosphorylase"/>
    <property type="match status" value="1"/>
</dbReference>
<evidence type="ECO:0000313" key="8">
    <source>
        <dbReference type="Proteomes" id="UP001552502"/>
    </source>
</evidence>
<evidence type="ECO:0000313" key="7">
    <source>
        <dbReference type="EMBL" id="MEV4913522.1"/>
    </source>
</evidence>
<comment type="caution">
    <text evidence="7">The sequence shown here is derived from an EMBL/GenBank/DDBJ whole genome shotgun (WGS) entry which is preliminary data.</text>
</comment>